<dbReference type="Proteomes" id="UP000238825">
    <property type="component" value="Chromosome"/>
</dbReference>
<dbReference type="InterPro" id="IPR032359">
    <property type="entry name" value="KwaB-like"/>
</dbReference>
<reference evidence="1 2" key="1">
    <citation type="submission" date="2017-03" db="EMBL/GenBank/DDBJ databases">
        <title>The whole genome sequencing and assembly of Lysinibacillus sphaericus DSM 28T strain.</title>
        <authorList>
            <person name="Lee Y.-J."/>
            <person name="Yi H."/>
            <person name="Bahn Y.-S."/>
            <person name="Kim J.F."/>
            <person name="Lee D.-W."/>
        </authorList>
    </citation>
    <scope>NUCLEOTIDE SEQUENCE [LARGE SCALE GENOMIC DNA]</scope>
    <source>
        <strain evidence="1 2">DSM 28</strain>
    </source>
</reference>
<dbReference type="AlphaFoldDB" id="A0A2S0JZU8"/>
<evidence type="ECO:0000313" key="2">
    <source>
        <dbReference type="Proteomes" id="UP000238825"/>
    </source>
</evidence>
<name>A0A2S0JZU8_LYSSH</name>
<dbReference type="Pfam" id="PF16162">
    <property type="entry name" value="KwaB"/>
    <property type="match status" value="1"/>
</dbReference>
<dbReference type="EMBL" id="CP019980">
    <property type="protein sequence ID" value="AVK96662.1"/>
    <property type="molecule type" value="Genomic_DNA"/>
</dbReference>
<organism evidence="1 2">
    <name type="scientific">Lysinibacillus sphaericus</name>
    <name type="common">Bacillus sphaericus</name>
    <dbReference type="NCBI Taxonomy" id="1421"/>
    <lineage>
        <taxon>Bacteria</taxon>
        <taxon>Bacillati</taxon>
        <taxon>Bacillota</taxon>
        <taxon>Bacilli</taxon>
        <taxon>Bacillales</taxon>
        <taxon>Bacillaceae</taxon>
        <taxon>Lysinibacillus</taxon>
    </lineage>
</organism>
<sequence length="331" mass="38570">MYVDLLEKNKYCMILFILSKSEGGLLLNIEFINSKISERLLSGTFEVSLFLIEKIKTHDMLDYFSFQPSISHSLQKEIINIIQPTIDKLVGKEQLEFNENGRPNGVVEYCKSSYIGITYDHLFKSLQEPGESLNEDVQKDLYCIKIEIEAGEYAYFLNRIPQFKKFSKGLWGIIADTTFRKVSDSFIGIEPGFDLLIYDNEILVVNNVSVQRIFDLKTKYVHNTNSVLCAFEETNKLEGFEQFKNDSIEDGNIVKRVSRLMTKPERMTRFVENFDKIEEIIKEFDLNIELNEEKSKIKYTDKKQLNDIVKLLNDAYYKTVLTGERGRDDLR</sequence>
<accession>A0A2S0JZU8</accession>
<evidence type="ECO:0008006" key="3">
    <source>
        <dbReference type="Google" id="ProtNLM"/>
    </source>
</evidence>
<gene>
    <name evidence="1" type="ORF">LS41612_10465</name>
</gene>
<protein>
    <recommendedName>
        <fullName evidence="3">DUF4868 domain-containing protein</fullName>
    </recommendedName>
</protein>
<proteinExistence type="predicted"/>
<evidence type="ECO:0000313" key="1">
    <source>
        <dbReference type="EMBL" id="AVK96662.1"/>
    </source>
</evidence>